<evidence type="ECO:0000256" key="6">
    <source>
        <dbReference type="ARBA" id="ARBA00023277"/>
    </source>
</evidence>
<accession>A0ABQ2CTP1</accession>
<dbReference type="Proteomes" id="UP000633263">
    <property type="component" value="Unassembled WGS sequence"/>
</dbReference>
<keyword evidence="4 9" id="KW-0732">Signal</keyword>
<dbReference type="PANTHER" id="PTHR38050:SF2">
    <property type="entry name" value="FERULOYL ESTERASE C-RELATED"/>
    <property type="match status" value="1"/>
</dbReference>
<keyword evidence="11" id="KW-1185">Reference proteome</keyword>
<comment type="subcellular location">
    <subcellularLocation>
        <location evidence="1">Secreted</location>
    </subcellularLocation>
</comment>
<dbReference type="InterPro" id="IPR043595">
    <property type="entry name" value="FaeB/C/D"/>
</dbReference>
<feature type="compositionally biased region" description="Polar residues" evidence="8">
    <location>
        <begin position="46"/>
        <end position="56"/>
    </location>
</feature>
<evidence type="ECO:0000256" key="8">
    <source>
        <dbReference type="SAM" id="MobiDB-lite"/>
    </source>
</evidence>
<keyword evidence="7" id="KW-0624">Polysaccharide degradation</keyword>
<keyword evidence="2" id="KW-0964">Secreted</keyword>
<organism evidence="10 11">
    <name type="scientific">Halopseudomonas pertucinogena</name>
    <dbReference type="NCBI Taxonomy" id="86175"/>
    <lineage>
        <taxon>Bacteria</taxon>
        <taxon>Pseudomonadati</taxon>
        <taxon>Pseudomonadota</taxon>
        <taxon>Gammaproteobacteria</taxon>
        <taxon>Pseudomonadales</taxon>
        <taxon>Pseudomonadaceae</taxon>
        <taxon>Halopseudomonas</taxon>
    </lineage>
</organism>
<reference evidence="11" key="1">
    <citation type="journal article" date="2019" name="Int. J. Syst. Evol. Microbiol.">
        <title>The Global Catalogue of Microorganisms (GCM) 10K type strain sequencing project: providing services to taxonomists for standard genome sequencing and annotation.</title>
        <authorList>
            <consortium name="The Broad Institute Genomics Platform"/>
            <consortium name="The Broad Institute Genome Sequencing Center for Infectious Disease"/>
            <person name="Wu L."/>
            <person name="Ma J."/>
        </authorList>
    </citation>
    <scope>NUCLEOTIDE SEQUENCE [LARGE SCALE GENOMIC DNA]</scope>
    <source>
        <strain evidence="11">JCM 11590</strain>
    </source>
</reference>
<name>A0ABQ2CTP1_9GAMM</name>
<evidence type="ECO:0008006" key="12">
    <source>
        <dbReference type="Google" id="ProtNLM"/>
    </source>
</evidence>
<keyword evidence="5" id="KW-0378">Hydrolase</keyword>
<evidence type="ECO:0000313" key="10">
    <source>
        <dbReference type="EMBL" id="GGJ08152.1"/>
    </source>
</evidence>
<dbReference type="EMBL" id="BMNN01000007">
    <property type="protein sequence ID" value="GGJ08152.1"/>
    <property type="molecule type" value="Genomic_DNA"/>
</dbReference>
<dbReference type="InterPro" id="IPR010126">
    <property type="entry name" value="Esterase_phb"/>
</dbReference>
<evidence type="ECO:0000256" key="1">
    <source>
        <dbReference type="ARBA" id="ARBA00004613"/>
    </source>
</evidence>
<dbReference type="Pfam" id="PF10503">
    <property type="entry name" value="Esterase_PHB"/>
    <property type="match status" value="1"/>
</dbReference>
<evidence type="ECO:0000256" key="2">
    <source>
        <dbReference type="ARBA" id="ARBA00022525"/>
    </source>
</evidence>
<evidence type="ECO:0000256" key="9">
    <source>
        <dbReference type="SAM" id="SignalP"/>
    </source>
</evidence>
<feature type="signal peptide" evidence="9">
    <location>
        <begin position="1"/>
        <end position="31"/>
    </location>
</feature>
<keyword evidence="6" id="KW-0119">Carbohydrate metabolism</keyword>
<sequence>MLRRKPNPEPKPMKSPALLLTLLLIPSLCFALNPPPDEPGDPGTPSVCSAPTLQPGQHTRTLTVDGQRRSYILHVPAGYSGERKVPLLLDFHALHTSADYQLNNSGTRAVADSQNFLVAYPQGIDNAWNLGPCCTESRSVNDVGFARQLVAQLTADACVDEQRVYATGYSNGGGMAYLLACQAADLFAAVAPAAFDMIAEVPCSPSRPVSVFAHRGRLDLIVPYRGGPSTPPTGYPLEPITFLGAEGSFQRWTSLNNCQAAAGSSGNCQSARNCADGVETVLCTARAGTHSPWDAQQSWNYLKNHRLP</sequence>
<dbReference type="SUPFAM" id="SSF53474">
    <property type="entry name" value="alpha/beta-Hydrolases"/>
    <property type="match status" value="1"/>
</dbReference>
<evidence type="ECO:0000256" key="4">
    <source>
        <dbReference type="ARBA" id="ARBA00022729"/>
    </source>
</evidence>
<protein>
    <recommendedName>
        <fullName evidence="12">Polyhydroxybutyrate depolymerase</fullName>
    </recommendedName>
</protein>
<evidence type="ECO:0000256" key="3">
    <source>
        <dbReference type="ARBA" id="ARBA00022651"/>
    </source>
</evidence>
<keyword evidence="3" id="KW-0858">Xylan degradation</keyword>
<evidence type="ECO:0000256" key="7">
    <source>
        <dbReference type="ARBA" id="ARBA00023326"/>
    </source>
</evidence>
<dbReference type="PANTHER" id="PTHR38050">
    <property type="match status" value="1"/>
</dbReference>
<feature type="region of interest" description="Disordered" evidence="8">
    <location>
        <begin position="34"/>
        <end position="56"/>
    </location>
</feature>
<comment type="caution">
    <text evidence="10">The sequence shown here is derived from an EMBL/GenBank/DDBJ whole genome shotgun (WGS) entry which is preliminary data.</text>
</comment>
<evidence type="ECO:0000256" key="5">
    <source>
        <dbReference type="ARBA" id="ARBA00022801"/>
    </source>
</evidence>
<dbReference type="InterPro" id="IPR029058">
    <property type="entry name" value="AB_hydrolase_fold"/>
</dbReference>
<gene>
    <name evidence="10" type="primary">lpqP</name>
    <name evidence="10" type="ORF">GCM10009083_26380</name>
</gene>
<evidence type="ECO:0000313" key="11">
    <source>
        <dbReference type="Proteomes" id="UP000633263"/>
    </source>
</evidence>
<feature type="chain" id="PRO_5046460384" description="Polyhydroxybutyrate depolymerase" evidence="9">
    <location>
        <begin position="32"/>
        <end position="308"/>
    </location>
</feature>
<dbReference type="Gene3D" id="3.40.50.1820">
    <property type="entry name" value="alpha/beta hydrolase"/>
    <property type="match status" value="1"/>
</dbReference>
<proteinExistence type="predicted"/>